<evidence type="ECO:0000313" key="3">
    <source>
        <dbReference type="EMBL" id="MCB4820574.1"/>
    </source>
</evidence>
<evidence type="ECO:0000256" key="1">
    <source>
        <dbReference type="ARBA" id="ARBA00006987"/>
    </source>
</evidence>
<gene>
    <name evidence="3" type="ORF">LHA35_02365</name>
</gene>
<name>A0A9X1IB36_9PROT</name>
<dbReference type="InterPro" id="IPR042100">
    <property type="entry name" value="Bug_dom1"/>
</dbReference>
<dbReference type="Gene3D" id="3.40.190.150">
    <property type="entry name" value="Bordetella uptake gene, domain 1"/>
    <property type="match status" value="1"/>
</dbReference>
<evidence type="ECO:0000313" key="4">
    <source>
        <dbReference type="Proteomes" id="UP001139311"/>
    </source>
</evidence>
<feature type="signal peptide" evidence="2">
    <location>
        <begin position="1"/>
        <end position="24"/>
    </location>
</feature>
<dbReference type="Proteomes" id="UP001139311">
    <property type="component" value="Unassembled WGS sequence"/>
</dbReference>
<comment type="similarity">
    <text evidence="1">Belongs to the UPF0065 (bug) family.</text>
</comment>
<proteinExistence type="inferred from homology"/>
<dbReference type="Pfam" id="PF03401">
    <property type="entry name" value="TctC"/>
    <property type="match status" value="1"/>
</dbReference>
<keyword evidence="2" id="KW-0732">Signal</keyword>
<feature type="chain" id="PRO_5040718964" evidence="2">
    <location>
        <begin position="25"/>
        <end position="324"/>
    </location>
</feature>
<evidence type="ECO:0000256" key="2">
    <source>
        <dbReference type="SAM" id="SignalP"/>
    </source>
</evidence>
<organism evidence="3 4">
    <name type="scientific">Roseicella aerolata</name>
    <dbReference type="NCBI Taxonomy" id="2883479"/>
    <lineage>
        <taxon>Bacteria</taxon>
        <taxon>Pseudomonadati</taxon>
        <taxon>Pseudomonadota</taxon>
        <taxon>Alphaproteobacteria</taxon>
        <taxon>Acetobacterales</taxon>
        <taxon>Roseomonadaceae</taxon>
        <taxon>Roseicella</taxon>
    </lineage>
</organism>
<dbReference type="InterPro" id="IPR005064">
    <property type="entry name" value="BUG"/>
</dbReference>
<dbReference type="CDD" id="cd07012">
    <property type="entry name" value="PBP2_Bug_TTT"/>
    <property type="match status" value="1"/>
</dbReference>
<dbReference type="EMBL" id="JAJAQI010000002">
    <property type="protein sequence ID" value="MCB4820574.1"/>
    <property type="molecule type" value="Genomic_DNA"/>
</dbReference>
<sequence>MLQRRMLLAAAVAAPAIARRRAQAQPAWPQEKPVEVIVPFPPGGGVDIMTRLIMPLVAARIPGMTVVVTNRPGAASQIGLEATFNAAPDGYTLGATSTPAHSAIPIERPARYRALDFTFLANIVEDPNCLYVRAESPIRSLAELVAQARARPGSLDYGTTGIGSDDHIMMLAFEALSGIPPMTHVPFAGVAPLLPQLLGGHLATAVGNTTELVTLAREGKMRGLAVASLQRLPELPEVPTFRELGFDIVAAAARGIIGPPGIPPAVAARLQEAFRGALADPGFLREAARQHMPLRPLVGNEYRQMASQVDAQLHALWTLRPWRG</sequence>
<reference evidence="3" key="1">
    <citation type="submission" date="2021-10" db="EMBL/GenBank/DDBJ databases">
        <title>Roseicella aerolatum sp. nov., isolated from aerosols of e-waste dismantling site.</title>
        <authorList>
            <person name="Qin T."/>
        </authorList>
    </citation>
    <scope>NUCLEOTIDE SEQUENCE</scope>
    <source>
        <strain evidence="3">GB24</strain>
    </source>
</reference>
<dbReference type="Gene3D" id="3.40.190.10">
    <property type="entry name" value="Periplasmic binding protein-like II"/>
    <property type="match status" value="1"/>
</dbReference>
<dbReference type="RefSeq" id="WP_226603975.1">
    <property type="nucleotide sequence ID" value="NZ_JAJAQI010000002.1"/>
</dbReference>
<comment type="caution">
    <text evidence="3">The sequence shown here is derived from an EMBL/GenBank/DDBJ whole genome shotgun (WGS) entry which is preliminary data.</text>
</comment>
<dbReference type="PANTHER" id="PTHR42928">
    <property type="entry name" value="TRICARBOXYLATE-BINDING PROTEIN"/>
    <property type="match status" value="1"/>
</dbReference>
<accession>A0A9X1IB36</accession>
<dbReference type="SUPFAM" id="SSF53850">
    <property type="entry name" value="Periplasmic binding protein-like II"/>
    <property type="match status" value="1"/>
</dbReference>
<dbReference type="PANTHER" id="PTHR42928:SF5">
    <property type="entry name" value="BLR1237 PROTEIN"/>
    <property type="match status" value="1"/>
</dbReference>
<protein>
    <submittedName>
        <fullName evidence="3">Tripartite tricarboxylate transporter substrate binding protein</fullName>
    </submittedName>
</protein>
<keyword evidence="4" id="KW-1185">Reference proteome</keyword>
<dbReference type="PIRSF" id="PIRSF017082">
    <property type="entry name" value="YflP"/>
    <property type="match status" value="1"/>
</dbReference>
<dbReference type="AlphaFoldDB" id="A0A9X1IB36"/>